<proteinExistence type="inferred from homology"/>
<dbReference type="InterPro" id="IPR003507">
    <property type="entry name" value="S66_fam"/>
</dbReference>
<accession>A0A1G2I9J7</accession>
<dbReference type="AlphaFoldDB" id="A0A1G2I9J7"/>
<dbReference type="InterPro" id="IPR040921">
    <property type="entry name" value="Peptidase_S66C"/>
</dbReference>
<feature type="domain" description="LD-carboxypeptidase C-terminal" evidence="5">
    <location>
        <begin position="137"/>
        <end position="257"/>
    </location>
</feature>
<dbReference type="SUPFAM" id="SSF141986">
    <property type="entry name" value="LD-carboxypeptidase A C-terminal domain-like"/>
    <property type="match status" value="1"/>
</dbReference>
<dbReference type="Gene3D" id="3.40.50.10740">
    <property type="entry name" value="Class I glutamine amidotransferase-like"/>
    <property type="match status" value="1"/>
</dbReference>
<gene>
    <name evidence="6" type="ORF">A2904_02170</name>
</gene>
<evidence type="ECO:0000256" key="2">
    <source>
        <dbReference type="ARBA" id="ARBA00022801"/>
    </source>
</evidence>
<evidence type="ECO:0000313" key="7">
    <source>
        <dbReference type="Proteomes" id="UP000176308"/>
    </source>
</evidence>
<dbReference type="PIRSF" id="PIRSF028757">
    <property type="entry name" value="LD-carboxypeptidase"/>
    <property type="match status" value="1"/>
</dbReference>
<comment type="caution">
    <text evidence="6">The sequence shown here is derived from an EMBL/GenBank/DDBJ whole genome shotgun (WGS) entry which is preliminary data.</text>
</comment>
<organism evidence="6 7">
    <name type="scientific">Candidatus Staskawiczbacteria bacterium RIFCSPLOWO2_01_FULL_33_9</name>
    <dbReference type="NCBI Taxonomy" id="1802211"/>
    <lineage>
        <taxon>Bacteria</taxon>
        <taxon>Candidatus Staskawicziibacteriota</taxon>
    </lineage>
</organism>
<evidence type="ECO:0000256" key="3">
    <source>
        <dbReference type="PIRSR" id="PIRSR028757-1"/>
    </source>
</evidence>
<dbReference type="InterPro" id="IPR027478">
    <property type="entry name" value="LdcA_N"/>
</dbReference>
<sequence>MNAFTNEEIKAIICSIGGNTINKTLKYLDFEKIKENPKIFIGYSDISVLHYALNKKSSLSTFYGPCAMTQFGEYPMPLEYTLKYFNKAIVEGQIGVVKASERWTDEILDWSQKKDLERARELKKNKGFEWLRKGKSEGEIIGGCLPSICNILGTEYWPDHNNKILFIEIPEAQQFDKGEPLAEVDALLCNLEIAGIFKQIRGLIIGRPFRYNEEEIKKFKEIILDNTKEYTFPILYGVDIGHTDPQLTIPLEAKVKLDSEENLFEFI</sequence>
<feature type="active site" description="Charge relay system" evidence="3">
    <location>
        <position position="242"/>
    </location>
</feature>
<dbReference type="Gene3D" id="3.50.30.60">
    <property type="entry name" value="LD-carboxypeptidase A C-terminal domain-like"/>
    <property type="match status" value="1"/>
</dbReference>
<evidence type="ECO:0000256" key="1">
    <source>
        <dbReference type="ARBA" id="ARBA00010233"/>
    </source>
</evidence>
<feature type="active site" description="Nucleophile" evidence="3">
    <location>
        <position position="44"/>
    </location>
</feature>
<dbReference type="PANTHER" id="PTHR30237">
    <property type="entry name" value="MURAMOYLTETRAPEPTIDE CARBOXYPEPTIDASE"/>
    <property type="match status" value="1"/>
</dbReference>
<evidence type="ECO:0000313" key="6">
    <source>
        <dbReference type="EMBL" id="OGZ71287.1"/>
    </source>
</evidence>
<feature type="domain" description="LD-carboxypeptidase N-terminal" evidence="4">
    <location>
        <begin position="1"/>
        <end position="64"/>
    </location>
</feature>
<dbReference type="InterPro" id="IPR029062">
    <property type="entry name" value="Class_I_gatase-like"/>
</dbReference>
<evidence type="ECO:0000259" key="4">
    <source>
        <dbReference type="Pfam" id="PF02016"/>
    </source>
</evidence>
<dbReference type="EMBL" id="MHOX01000009">
    <property type="protein sequence ID" value="OGZ71287.1"/>
    <property type="molecule type" value="Genomic_DNA"/>
</dbReference>
<comment type="similarity">
    <text evidence="1">Belongs to the peptidase S66 family.</text>
</comment>
<protein>
    <recommendedName>
        <fullName evidence="8">LD-carboxypeptidase</fullName>
    </recommendedName>
</protein>
<dbReference type="InterPro" id="IPR027461">
    <property type="entry name" value="Carboxypeptidase_A_C_sf"/>
</dbReference>
<name>A0A1G2I9J7_9BACT</name>
<evidence type="ECO:0008006" key="8">
    <source>
        <dbReference type="Google" id="ProtNLM"/>
    </source>
</evidence>
<evidence type="ECO:0000259" key="5">
    <source>
        <dbReference type="Pfam" id="PF17676"/>
    </source>
</evidence>
<dbReference type="GO" id="GO:0016787">
    <property type="term" value="F:hydrolase activity"/>
    <property type="evidence" value="ECO:0007669"/>
    <property type="project" value="UniProtKB-KW"/>
</dbReference>
<dbReference type="InterPro" id="IPR040449">
    <property type="entry name" value="Peptidase_S66_N"/>
</dbReference>
<dbReference type="SUPFAM" id="SSF52317">
    <property type="entry name" value="Class I glutamine amidotransferase-like"/>
    <property type="match status" value="1"/>
</dbReference>
<feature type="active site" description="Charge relay system" evidence="3">
    <location>
        <position position="168"/>
    </location>
</feature>
<dbReference type="Pfam" id="PF17676">
    <property type="entry name" value="Peptidase_S66C"/>
    <property type="match status" value="1"/>
</dbReference>
<dbReference type="Pfam" id="PF02016">
    <property type="entry name" value="Peptidase_S66"/>
    <property type="match status" value="1"/>
</dbReference>
<reference evidence="6 7" key="1">
    <citation type="journal article" date="2016" name="Nat. Commun.">
        <title>Thousands of microbial genomes shed light on interconnected biogeochemical processes in an aquifer system.</title>
        <authorList>
            <person name="Anantharaman K."/>
            <person name="Brown C.T."/>
            <person name="Hug L.A."/>
            <person name="Sharon I."/>
            <person name="Castelle C.J."/>
            <person name="Probst A.J."/>
            <person name="Thomas B.C."/>
            <person name="Singh A."/>
            <person name="Wilkins M.J."/>
            <person name="Karaoz U."/>
            <person name="Brodie E.L."/>
            <person name="Williams K.H."/>
            <person name="Hubbard S.S."/>
            <person name="Banfield J.F."/>
        </authorList>
    </citation>
    <scope>NUCLEOTIDE SEQUENCE [LARGE SCALE GENOMIC DNA]</scope>
</reference>
<keyword evidence="2" id="KW-0378">Hydrolase</keyword>
<dbReference type="PANTHER" id="PTHR30237:SF4">
    <property type="entry name" value="LD-CARBOXYPEPTIDASE C-TERMINAL DOMAIN-CONTAINING PROTEIN"/>
    <property type="match status" value="1"/>
</dbReference>
<dbReference type="Proteomes" id="UP000176308">
    <property type="component" value="Unassembled WGS sequence"/>
</dbReference>
<dbReference type="CDD" id="cd07062">
    <property type="entry name" value="Peptidase_S66_mccF_like"/>
    <property type="match status" value="1"/>
</dbReference>